<dbReference type="Proteomes" id="UP001519654">
    <property type="component" value="Unassembled WGS sequence"/>
</dbReference>
<keyword evidence="3" id="KW-1185">Reference proteome</keyword>
<reference evidence="2 3" key="1">
    <citation type="submission" date="2021-06" db="EMBL/GenBank/DDBJ databases">
        <title>Actinoplanes lichenicola sp. nov., and Actinoplanes ovalisporus sp. nov., isolated from lichen in Thailand.</title>
        <authorList>
            <person name="Saeng-In P."/>
            <person name="Kanchanasin P."/>
            <person name="Yuki M."/>
            <person name="Kudo T."/>
            <person name="Ohkuma M."/>
            <person name="Phongsopitanun W."/>
            <person name="Tanasupawat S."/>
        </authorList>
    </citation>
    <scope>NUCLEOTIDE SEQUENCE [LARGE SCALE GENOMIC DNA]</scope>
    <source>
        <strain evidence="2 3">NBRC 110975</strain>
    </source>
</reference>
<gene>
    <name evidence="2" type="ORF">KOI35_46975</name>
</gene>
<proteinExistence type="predicted"/>
<organism evidence="2 3">
    <name type="scientific">Paractinoplanes bogorensis</name>
    <dbReference type="NCBI Taxonomy" id="1610840"/>
    <lineage>
        <taxon>Bacteria</taxon>
        <taxon>Bacillati</taxon>
        <taxon>Actinomycetota</taxon>
        <taxon>Actinomycetes</taxon>
        <taxon>Micromonosporales</taxon>
        <taxon>Micromonosporaceae</taxon>
        <taxon>Paractinoplanes</taxon>
    </lineage>
</organism>
<dbReference type="EMBL" id="JAHKKG010000041">
    <property type="protein sequence ID" value="MBU2671062.1"/>
    <property type="molecule type" value="Genomic_DNA"/>
</dbReference>
<evidence type="ECO:0000313" key="3">
    <source>
        <dbReference type="Proteomes" id="UP001519654"/>
    </source>
</evidence>
<feature type="region of interest" description="Disordered" evidence="1">
    <location>
        <begin position="114"/>
        <end position="139"/>
    </location>
</feature>
<protein>
    <submittedName>
        <fullName evidence="2">Uncharacterized protein</fullName>
    </submittedName>
</protein>
<comment type="caution">
    <text evidence="2">The sequence shown here is derived from an EMBL/GenBank/DDBJ whole genome shotgun (WGS) entry which is preliminary data.</text>
</comment>
<feature type="non-terminal residue" evidence="2">
    <location>
        <position position="1"/>
    </location>
</feature>
<name>A0ABS5Z5T4_9ACTN</name>
<dbReference type="RefSeq" id="WP_215796322.1">
    <property type="nucleotide sequence ID" value="NZ_JAHKKG010000041.1"/>
</dbReference>
<feature type="compositionally biased region" description="Basic and acidic residues" evidence="1">
    <location>
        <begin position="116"/>
        <end position="139"/>
    </location>
</feature>
<sequence length="139" mass="15506">KVYGAVFPILYDKETGEALDFANNASLTVQSDYVPNDIIKIMTGQVVLPPQYDLTEAEKDAQYDGYDENVDMESQVDIDAKDGIDRTDLETMAQISQEAIKTQREAEQKYATAIENAKHKSEADKAERAKLLKPEKAST</sequence>
<accession>A0ABS5Z5T4</accession>
<evidence type="ECO:0000313" key="2">
    <source>
        <dbReference type="EMBL" id="MBU2671062.1"/>
    </source>
</evidence>
<evidence type="ECO:0000256" key="1">
    <source>
        <dbReference type="SAM" id="MobiDB-lite"/>
    </source>
</evidence>